<dbReference type="Pfam" id="PF08277">
    <property type="entry name" value="PAN_3"/>
    <property type="match status" value="1"/>
</dbReference>
<dbReference type="InterPro" id="IPR006583">
    <property type="entry name" value="PAN-3_domain"/>
</dbReference>
<dbReference type="PANTHER" id="PTHR47629">
    <property type="entry name" value="C-TYPE LECTIN-RELATED"/>
    <property type="match status" value="1"/>
</dbReference>
<proteinExistence type="predicted"/>
<sequence length="526" mass="58333">MVVTCGKPLKTSDSTVLTISWDECVNECWNDPNCVLVYDTSPTCNYYSIEQITTVQKLTASSKSRVAFRLLSRNKTCTDDKEEPILKNGTVQSDVQRDASAYTFNQYLPINITLKNNVWTFTQRSEPFTCFPRMEPIRRGGAIWCMQVGTSGSCMNRTFANQMCKASFQQPLAGPANAAEYQYLETMANSYLSNPPAGSIPAGYTQLGFWLDGTRKPECYNPQKVGATCSGQNEFNFVDPNALNPTLKWLAGQPDGLPQKTNADCVYYFARNNSQSGIDDMLNSRIAFRIYSTSEKCPSITGTPVLVGGTIVSRTYPLLGGIFPTYQEFNLTLKSDVWTFQSSVFYSCYIGYIPLKRDKYVMCMNIIQTETCINRTQAVAGCAEFNSIGLMGIANLEESSYIRNVAMGLISKQSSNKTYTSLGFWMDGIRKPTCKYPQPKSASCNGTNEFNYNDISAPNPTFHWAPRQPDGLLNNPPDSNCLYLKVDQNGNSGVDDAPCSSSENVTANVCMKGYLCGIYAAENYIT</sequence>
<dbReference type="EMBL" id="CP092624">
    <property type="protein sequence ID" value="UMM33953.1"/>
    <property type="molecule type" value="Genomic_DNA"/>
</dbReference>
<evidence type="ECO:0000313" key="3">
    <source>
        <dbReference type="Proteomes" id="UP000829354"/>
    </source>
</evidence>
<feature type="domain" description="PAN-3" evidence="1">
    <location>
        <begin position="1"/>
        <end position="121"/>
    </location>
</feature>
<reference evidence="2 3" key="1">
    <citation type="submission" date="2022-04" db="EMBL/GenBank/DDBJ databases">
        <title>Chromosome-level reference genomes for two strains of Caenorhabditis briggsae: an improved platform for comparative genomics.</title>
        <authorList>
            <person name="Stevens L."/>
            <person name="Andersen E."/>
        </authorList>
    </citation>
    <scope>NUCLEOTIDE SEQUENCE [LARGE SCALE GENOMIC DNA]</scope>
    <source>
        <strain evidence="2">VX34</strain>
        <tissue evidence="2">Whole-organism</tissue>
    </source>
</reference>
<accession>A0AAE9EXW7</accession>
<dbReference type="Gene3D" id="3.10.100.10">
    <property type="entry name" value="Mannose-Binding Protein A, subunit A"/>
    <property type="match status" value="1"/>
</dbReference>
<evidence type="ECO:0000313" key="2">
    <source>
        <dbReference type="EMBL" id="UMM33953.1"/>
    </source>
</evidence>
<dbReference type="PANTHER" id="PTHR47629:SF6">
    <property type="entry name" value="CW DOMAIN-CONTAINING PROTEIN-RELATED"/>
    <property type="match status" value="1"/>
</dbReference>
<dbReference type="InterPro" id="IPR016187">
    <property type="entry name" value="CTDL_fold"/>
</dbReference>
<protein>
    <recommendedName>
        <fullName evidence="1">PAN-3 domain-containing protein</fullName>
    </recommendedName>
</protein>
<gene>
    <name evidence="2" type="ORF">L5515_007244</name>
</gene>
<dbReference type="Proteomes" id="UP000829354">
    <property type="component" value="Chromosome V"/>
</dbReference>
<dbReference type="SUPFAM" id="SSF56436">
    <property type="entry name" value="C-type lectin-like"/>
    <property type="match status" value="2"/>
</dbReference>
<name>A0AAE9EXW7_CAEBR</name>
<dbReference type="SMART" id="SM00605">
    <property type="entry name" value="CW"/>
    <property type="match status" value="1"/>
</dbReference>
<dbReference type="InterPro" id="IPR016186">
    <property type="entry name" value="C-type_lectin-like/link_sf"/>
</dbReference>
<organism evidence="2 3">
    <name type="scientific">Caenorhabditis briggsae</name>
    <dbReference type="NCBI Taxonomy" id="6238"/>
    <lineage>
        <taxon>Eukaryota</taxon>
        <taxon>Metazoa</taxon>
        <taxon>Ecdysozoa</taxon>
        <taxon>Nematoda</taxon>
        <taxon>Chromadorea</taxon>
        <taxon>Rhabditida</taxon>
        <taxon>Rhabditina</taxon>
        <taxon>Rhabditomorpha</taxon>
        <taxon>Rhabditoidea</taxon>
        <taxon>Rhabditidae</taxon>
        <taxon>Peloderinae</taxon>
        <taxon>Caenorhabditis</taxon>
    </lineage>
</organism>
<dbReference type="AlphaFoldDB" id="A0AAE9EXW7"/>
<keyword evidence="3" id="KW-1185">Reference proteome</keyword>
<evidence type="ECO:0000259" key="1">
    <source>
        <dbReference type="SMART" id="SM00605"/>
    </source>
</evidence>